<dbReference type="AlphaFoldDB" id="A0A430Q122"/>
<comment type="caution">
    <text evidence="5">The sequence shown here is derived from an EMBL/GenBank/DDBJ whole genome shotgun (WGS) entry which is preliminary data.</text>
</comment>
<feature type="region of interest" description="Disordered" evidence="3">
    <location>
        <begin position="636"/>
        <end position="658"/>
    </location>
</feature>
<dbReference type="Gene3D" id="1.10.840.10">
    <property type="entry name" value="Ras guanine-nucleotide exchange factors catalytic domain"/>
    <property type="match status" value="2"/>
</dbReference>
<evidence type="ECO:0000256" key="1">
    <source>
        <dbReference type="ARBA" id="ARBA00022658"/>
    </source>
</evidence>
<feature type="domain" description="Ras-GEF" evidence="4">
    <location>
        <begin position="112"/>
        <end position="340"/>
    </location>
</feature>
<dbReference type="GO" id="GO:0005085">
    <property type="term" value="F:guanyl-nucleotide exchange factor activity"/>
    <property type="evidence" value="ECO:0007669"/>
    <property type="project" value="UniProtKB-KW"/>
</dbReference>
<feature type="compositionally biased region" description="Polar residues" evidence="3">
    <location>
        <begin position="637"/>
        <end position="654"/>
    </location>
</feature>
<dbReference type="STRING" id="6184.A0A430Q122"/>
<organism evidence="5 6">
    <name type="scientific">Schistosoma bovis</name>
    <name type="common">Blood fluke</name>
    <dbReference type="NCBI Taxonomy" id="6184"/>
    <lineage>
        <taxon>Eukaryota</taxon>
        <taxon>Metazoa</taxon>
        <taxon>Spiralia</taxon>
        <taxon>Lophotrochozoa</taxon>
        <taxon>Platyhelminthes</taxon>
        <taxon>Trematoda</taxon>
        <taxon>Digenea</taxon>
        <taxon>Strigeidida</taxon>
        <taxon>Schistosomatoidea</taxon>
        <taxon>Schistosomatidae</taxon>
        <taxon>Schistosoma</taxon>
    </lineage>
</organism>
<accession>A0A430Q122</accession>
<name>A0A430Q122_SCHBO</name>
<dbReference type="Pfam" id="PF00617">
    <property type="entry name" value="RasGEF"/>
    <property type="match status" value="1"/>
</dbReference>
<reference evidence="5 6" key="1">
    <citation type="journal article" date="2019" name="PLoS Pathog.">
        <title>Genome sequence of the bovine parasite Schistosoma bovis Tanzania.</title>
        <authorList>
            <person name="Oey H."/>
            <person name="Zakrzewski M."/>
            <person name="Gobert G."/>
            <person name="Gravermann K."/>
            <person name="Stoye J."/>
            <person name="Jones M."/>
            <person name="Mcmanus D."/>
            <person name="Krause L."/>
        </authorList>
    </citation>
    <scope>NUCLEOTIDE SEQUENCE [LARGE SCALE GENOMIC DNA]</scope>
    <source>
        <strain evidence="5 6">TAN1997</strain>
    </source>
</reference>
<evidence type="ECO:0000256" key="3">
    <source>
        <dbReference type="SAM" id="MobiDB-lite"/>
    </source>
</evidence>
<evidence type="ECO:0000256" key="2">
    <source>
        <dbReference type="PROSITE-ProRule" id="PRU00168"/>
    </source>
</evidence>
<evidence type="ECO:0000313" key="5">
    <source>
        <dbReference type="EMBL" id="RTG81422.1"/>
    </source>
</evidence>
<dbReference type="InterPro" id="IPR023578">
    <property type="entry name" value="Ras_GEF_dom_sf"/>
</dbReference>
<keyword evidence="6" id="KW-1185">Reference proteome</keyword>
<keyword evidence="1 2" id="KW-0344">Guanine-nucleotide releasing factor</keyword>
<dbReference type="Proteomes" id="UP000290809">
    <property type="component" value="Unassembled WGS sequence"/>
</dbReference>
<dbReference type="SMART" id="SM00147">
    <property type="entry name" value="RasGEF"/>
    <property type="match status" value="1"/>
</dbReference>
<dbReference type="InterPro" id="IPR036964">
    <property type="entry name" value="RASGEF_cat_dom_sf"/>
</dbReference>
<evidence type="ECO:0000259" key="4">
    <source>
        <dbReference type="PROSITE" id="PS50009"/>
    </source>
</evidence>
<evidence type="ECO:0000313" key="6">
    <source>
        <dbReference type="Proteomes" id="UP000290809"/>
    </source>
</evidence>
<dbReference type="GO" id="GO:0007265">
    <property type="term" value="P:Ras protein signal transduction"/>
    <property type="evidence" value="ECO:0007669"/>
    <property type="project" value="TreeGrafter"/>
</dbReference>
<dbReference type="PANTHER" id="PTHR23113:SF312">
    <property type="entry name" value="RAL GUANINE NUCLEOTIDE DISSOCIATION STIMULATOR-LIKE, ISOFORM E"/>
    <property type="match status" value="1"/>
</dbReference>
<protein>
    <recommendedName>
        <fullName evidence="4">Ras-GEF domain-containing protein</fullName>
    </recommendedName>
</protein>
<dbReference type="InterPro" id="IPR001895">
    <property type="entry name" value="RASGEF_cat_dom"/>
</dbReference>
<sequence>SFQYFLGAWLQQPHVKDFDSPQKIIHLKWLIRILAGWFDVFQPSYNHDSHNYVLKELMRCCGNNVSSKNQDTTRSILCNIDSEVWDRITADMEYLCRQAVNCLKIIACKYQIDLTREKQLPSVRIITINRVNCHHSLHNSAMHKSEKHLKEIITITPSINPLINLWNLNLDTVAEQLTVADQRLGQTRNYSALKAIIMALQSTPVLRLWHSWNVLEYHYHEHFMKFKYLASVVSFDNNQEQLRKRLDKPNQSSYLSGVIPYLGVFLSDLTLLHHSSPDYISRSKYSPSNETKQEINTNNQESALASTTTTDDNNSNNNINSSVINPINNTNDFSKQSVKNQYGKIKLLHISDQLGNFTRSTPDLSAVIASSSTVQSDNNSTKQSWKLLKNVSSNTNVPPIKPSVSADRNDNIQLNGRVKKEKFGLSRRHSTTDSADDKLINLDKHRREFRILANIFLLQQNAQFYSLRPEPDFITWFHSYPLISENEALNRSCDLEPVDEQIQQHINRPFSASPYTFDTSDSSGALDIINSNKSRHPRNNTNIHVERSKYAITRPPSATAIGATTTTSLMRNPNTNISIINSISPGRNNKSRINGTYSSSDLLNDIKYNRSTTTDELITGNSLEILYQQNNHKHNMKTSTSRWNTHKSSSTTFDARNDSNSNNSNLCITVSLHHTNSQQDGRVSPFIAKVAQLGSLSHGSHGHNDIRFSNSKQTQPTIQLSVSPVDSVSDVLSKALKLFGCADQKVDNYDLIHVRKDARVTGFSSSLLNSYYLMNSR</sequence>
<dbReference type="EMBL" id="QMKO01003382">
    <property type="protein sequence ID" value="RTG81422.1"/>
    <property type="molecule type" value="Genomic_DNA"/>
</dbReference>
<feature type="non-terminal residue" evidence="5">
    <location>
        <position position="1"/>
    </location>
</feature>
<gene>
    <name evidence="5" type="ORF">DC041_0009728</name>
</gene>
<dbReference type="PANTHER" id="PTHR23113">
    <property type="entry name" value="GUANINE NUCLEOTIDE EXCHANGE FACTOR"/>
    <property type="match status" value="1"/>
</dbReference>
<proteinExistence type="predicted"/>
<feature type="compositionally biased region" description="Low complexity" evidence="3">
    <location>
        <begin position="306"/>
        <end position="329"/>
    </location>
</feature>
<dbReference type="SUPFAM" id="SSF48366">
    <property type="entry name" value="Ras GEF"/>
    <property type="match status" value="2"/>
</dbReference>
<dbReference type="PROSITE" id="PS50009">
    <property type="entry name" value="RASGEF_CAT"/>
    <property type="match status" value="1"/>
</dbReference>
<feature type="region of interest" description="Disordered" evidence="3">
    <location>
        <begin position="305"/>
        <end position="329"/>
    </location>
</feature>
<dbReference type="GO" id="GO:0005886">
    <property type="term" value="C:plasma membrane"/>
    <property type="evidence" value="ECO:0007669"/>
    <property type="project" value="TreeGrafter"/>
</dbReference>
<dbReference type="InterPro" id="IPR008937">
    <property type="entry name" value="Ras-like_GEF"/>
</dbReference>